<organism evidence="1 2">
    <name type="scientific">Mycolicibacterium fallax</name>
    <name type="common">Mycobacterium fallax</name>
    <dbReference type="NCBI Taxonomy" id="1793"/>
    <lineage>
        <taxon>Bacteria</taxon>
        <taxon>Bacillati</taxon>
        <taxon>Actinomycetota</taxon>
        <taxon>Actinomycetes</taxon>
        <taxon>Mycobacteriales</taxon>
        <taxon>Mycobacteriaceae</taxon>
        <taxon>Mycolicibacterium</taxon>
    </lineage>
</organism>
<dbReference type="STRING" id="1793.AWC04_02615"/>
<protein>
    <submittedName>
        <fullName evidence="1">Uncharacterized protein</fullName>
    </submittedName>
</protein>
<name>A0A1X1RKA1_MYCFA</name>
<proteinExistence type="predicted"/>
<reference evidence="1 2" key="1">
    <citation type="submission" date="2016-01" db="EMBL/GenBank/DDBJ databases">
        <title>The new phylogeny of the genus Mycobacterium.</title>
        <authorList>
            <person name="Tarcisio F."/>
            <person name="Conor M."/>
            <person name="Antonella G."/>
            <person name="Elisabetta G."/>
            <person name="Giulia F.S."/>
            <person name="Sara T."/>
            <person name="Anna F."/>
            <person name="Clotilde B."/>
            <person name="Roberto B."/>
            <person name="Veronica D.S."/>
            <person name="Fabio R."/>
            <person name="Monica P."/>
            <person name="Olivier J."/>
            <person name="Enrico T."/>
            <person name="Nicola S."/>
        </authorList>
    </citation>
    <scope>NUCLEOTIDE SEQUENCE [LARGE SCALE GENOMIC DNA]</scope>
    <source>
        <strain evidence="1 2">DSM 44179</strain>
    </source>
</reference>
<dbReference type="Proteomes" id="UP000193484">
    <property type="component" value="Unassembled WGS sequence"/>
</dbReference>
<accession>A0A1X1RKA1</accession>
<keyword evidence="2" id="KW-1185">Reference proteome</keyword>
<comment type="caution">
    <text evidence="1">The sequence shown here is derived from an EMBL/GenBank/DDBJ whole genome shotgun (WGS) entry which is preliminary data.</text>
</comment>
<evidence type="ECO:0000313" key="1">
    <source>
        <dbReference type="EMBL" id="ORV08051.1"/>
    </source>
</evidence>
<evidence type="ECO:0000313" key="2">
    <source>
        <dbReference type="Proteomes" id="UP000193484"/>
    </source>
</evidence>
<sequence>MRQSVQEVYHRWLALPAEWTPAQRDQFITLETESLDKKAFALAMDLRESEIRRWTGKHSGQHPDHATTVRIHQSAEENAREAVVREHLYSKIPQDSPQPPEPITGVPWDNRWMDHRFRPEPSEAIKELARTVWPDHSSMFRAVAGYLLATRHQEGLDLPTSPNHVLAQTLVAPINQKLGRIGYAGE</sequence>
<dbReference type="EMBL" id="LQOJ01000017">
    <property type="protein sequence ID" value="ORV08051.1"/>
    <property type="molecule type" value="Genomic_DNA"/>
</dbReference>
<dbReference type="AlphaFoldDB" id="A0A1X1RKA1"/>
<gene>
    <name evidence="1" type="ORF">AWC04_02615</name>
</gene>